<dbReference type="NCBIfam" id="TIGR01494">
    <property type="entry name" value="ATPase_P-type"/>
    <property type="match status" value="1"/>
</dbReference>
<evidence type="ECO:0000256" key="1">
    <source>
        <dbReference type="ARBA" id="ARBA00004127"/>
    </source>
</evidence>
<dbReference type="PROSITE" id="PS00154">
    <property type="entry name" value="ATPASE_E1_E2"/>
    <property type="match status" value="1"/>
</dbReference>
<evidence type="ECO:0000256" key="2">
    <source>
        <dbReference type="ARBA" id="ARBA00006024"/>
    </source>
</evidence>
<comment type="subcellular location">
    <subcellularLocation>
        <location evidence="11">Cell membrane</location>
    </subcellularLocation>
    <subcellularLocation>
        <location evidence="1">Endomembrane system</location>
        <topology evidence="1">Multi-pass membrane protein</topology>
    </subcellularLocation>
</comment>
<dbReference type="SUPFAM" id="SSF55008">
    <property type="entry name" value="HMA, heavy metal-associated domain"/>
    <property type="match status" value="1"/>
</dbReference>
<dbReference type="FunFam" id="2.70.150.10:FF:000002">
    <property type="entry name" value="Copper-transporting ATPase 1, putative"/>
    <property type="match status" value="1"/>
</dbReference>
<dbReference type="Gene3D" id="2.70.150.10">
    <property type="entry name" value="Calcium-transporting ATPase, cytoplasmic transduction domain A"/>
    <property type="match status" value="1"/>
</dbReference>
<evidence type="ECO:0000259" key="12">
    <source>
        <dbReference type="PROSITE" id="PS50846"/>
    </source>
</evidence>
<keyword evidence="9 11" id="KW-1133">Transmembrane helix</keyword>
<dbReference type="PANTHER" id="PTHR43520">
    <property type="entry name" value="ATP7, ISOFORM B"/>
    <property type="match status" value="1"/>
</dbReference>
<evidence type="ECO:0000256" key="7">
    <source>
        <dbReference type="ARBA" id="ARBA00022840"/>
    </source>
</evidence>
<dbReference type="GO" id="GO:0005524">
    <property type="term" value="F:ATP binding"/>
    <property type="evidence" value="ECO:0007669"/>
    <property type="project" value="UniProtKB-UniRule"/>
</dbReference>
<feature type="transmembrane region" description="Helical" evidence="11">
    <location>
        <begin position="149"/>
        <end position="168"/>
    </location>
</feature>
<dbReference type="Gene3D" id="3.30.70.100">
    <property type="match status" value="1"/>
</dbReference>
<organism evidence="13 14">
    <name type="scientific">Geovibrio thiophilus</name>
    <dbReference type="NCBI Taxonomy" id="139438"/>
    <lineage>
        <taxon>Bacteria</taxon>
        <taxon>Pseudomonadati</taxon>
        <taxon>Deferribacterota</taxon>
        <taxon>Deferribacteres</taxon>
        <taxon>Deferribacterales</taxon>
        <taxon>Geovibrionaceae</taxon>
        <taxon>Geovibrio</taxon>
    </lineage>
</organism>
<dbReference type="GO" id="GO:0005507">
    <property type="term" value="F:copper ion binding"/>
    <property type="evidence" value="ECO:0007669"/>
    <property type="project" value="TreeGrafter"/>
</dbReference>
<feature type="transmembrane region" description="Helical" evidence="11">
    <location>
        <begin position="118"/>
        <end position="137"/>
    </location>
</feature>
<proteinExistence type="inferred from homology"/>
<dbReference type="InterPro" id="IPR023298">
    <property type="entry name" value="ATPase_P-typ_TM_dom_sf"/>
</dbReference>
<keyword evidence="8" id="KW-1278">Translocase</keyword>
<dbReference type="PRINTS" id="PR00943">
    <property type="entry name" value="CUATPASE"/>
</dbReference>
<dbReference type="Pfam" id="PF00122">
    <property type="entry name" value="E1-E2_ATPase"/>
    <property type="match status" value="1"/>
</dbReference>
<keyword evidence="11" id="KW-1003">Cell membrane</keyword>
<feature type="transmembrane region" description="Helical" evidence="11">
    <location>
        <begin position="85"/>
        <end position="106"/>
    </location>
</feature>
<accession>A0A3R5V035</accession>
<dbReference type="PROSITE" id="PS50846">
    <property type="entry name" value="HMA_2"/>
    <property type="match status" value="1"/>
</dbReference>
<dbReference type="Pfam" id="PF00702">
    <property type="entry name" value="Hydrolase"/>
    <property type="match status" value="1"/>
</dbReference>
<evidence type="ECO:0000256" key="6">
    <source>
        <dbReference type="ARBA" id="ARBA00022741"/>
    </source>
</evidence>
<feature type="transmembrane region" description="Helical" evidence="11">
    <location>
        <begin position="331"/>
        <end position="352"/>
    </location>
</feature>
<dbReference type="InterPro" id="IPR023299">
    <property type="entry name" value="ATPase_P-typ_cyto_dom_N"/>
</dbReference>
<dbReference type="EMBL" id="CP035108">
    <property type="protein sequence ID" value="QAR32421.1"/>
    <property type="molecule type" value="Genomic_DNA"/>
</dbReference>
<dbReference type="Gene3D" id="3.40.1110.10">
    <property type="entry name" value="Calcium-transporting ATPase, cytoplasmic domain N"/>
    <property type="match status" value="1"/>
</dbReference>
<evidence type="ECO:0000256" key="11">
    <source>
        <dbReference type="RuleBase" id="RU362081"/>
    </source>
</evidence>
<evidence type="ECO:0000256" key="5">
    <source>
        <dbReference type="ARBA" id="ARBA00022723"/>
    </source>
</evidence>
<feature type="transmembrane region" description="Helical" evidence="11">
    <location>
        <begin position="174"/>
        <end position="194"/>
    </location>
</feature>
<keyword evidence="6 11" id="KW-0547">Nucleotide-binding</keyword>
<comment type="similarity">
    <text evidence="2 11">Belongs to the cation transport ATPase (P-type) (TC 3.A.3) family. Type IB subfamily.</text>
</comment>
<dbReference type="InterPro" id="IPR018303">
    <property type="entry name" value="ATPase_P-typ_P_site"/>
</dbReference>
<dbReference type="SFLD" id="SFLDG00002">
    <property type="entry name" value="C1.7:_P-type_atpase_like"/>
    <property type="match status" value="1"/>
</dbReference>
<dbReference type="InterPro" id="IPR017969">
    <property type="entry name" value="Heavy-metal-associated_CS"/>
</dbReference>
<dbReference type="PROSITE" id="PS01047">
    <property type="entry name" value="HMA_1"/>
    <property type="match status" value="1"/>
</dbReference>
<dbReference type="Proteomes" id="UP000287502">
    <property type="component" value="Chromosome"/>
</dbReference>
<dbReference type="GO" id="GO:0055070">
    <property type="term" value="P:copper ion homeostasis"/>
    <property type="evidence" value="ECO:0007669"/>
    <property type="project" value="TreeGrafter"/>
</dbReference>
<name>A0A3R5V035_9BACT</name>
<dbReference type="SFLD" id="SFLDF00027">
    <property type="entry name" value="p-type_atpase"/>
    <property type="match status" value="1"/>
</dbReference>
<dbReference type="PRINTS" id="PR00119">
    <property type="entry name" value="CATATPASE"/>
</dbReference>
<evidence type="ECO:0000256" key="4">
    <source>
        <dbReference type="ARBA" id="ARBA00022692"/>
    </source>
</evidence>
<feature type="transmembrane region" description="Helical" evidence="11">
    <location>
        <begin position="688"/>
        <end position="706"/>
    </location>
</feature>
<dbReference type="InterPro" id="IPR027256">
    <property type="entry name" value="P-typ_ATPase_IB"/>
</dbReference>
<dbReference type="GO" id="GO:0012505">
    <property type="term" value="C:endomembrane system"/>
    <property type="evidence" value="ECO:0007669"/>
    <property type="project" value="UniProtKB-SubCell"/>
</dbReference>
<dbReference type="InterPro" id="IPR059000">
    <property type="entry name" value="ATPase_P-type_domA"/>
</dbReference>
<dbReference type="PROSITE" id="PS01229">
    <property type="entry name" value="COF_2"/>
    <property type="match status" value="1"/>
</dbReference>
<dbReference type="EC" id="3.6.3.3" evidence="13"/>
<feature type="transmembrane region" description="Helical" evidence="11">
    <location>
        <begin position="664"/>
        <end position="682"/>
    </location>
</feature>
<keyword evidence="14" id="KW-1185">Reference proteome</keyword>
<dbReference type="RefSeq" id="WP_128465708.1">
    <property type="nucleotide sequence ID" value="NZ_CP035108.1"/>
</dbReference>
<dbReference type="CDD" id="cd00371">
    <property type="entry name" value="HMA"/>
    <property type="match status" value="1"/>
</dbReference>
<dbReference type="FunFam" id="3.30.70.100:FF:000001">
    <property type="entry name" value="ATPase copper transporting beta"/>
    <property type="match status" value="1"/>
</dbReference>
<dbReference type="InterPro" id="IPR001757">
    <property type="entry name" value="P_typ_ATPase"/>
</dbReference>
<dbReference type="SUPFAM" id="SSF56784">
    <property type="entry name" value="HAD-like"/>
    <property type="match status" value="1"/>
</dbReference>
<dbReference type="AlphaFoldDB" id="A0A3R5V035"/>
<feature type="transmembrane region" description="Helical" evidence="11">
    <location>
        <begin position="358"/>
        <end position="378"/>
    </location>
</feature>
<keyword evidence="10 11" id="KW-0472">Membrane</keyword>
<dbReference type="Gene3D" id="3.40.50.1000">
    <property type="entry name" value="HAD superfamily/HAD-like"/>
    <property type="match status" value="1"/>
</dbReference>
<keyword evidence="5 11" id="KW-0479">Metal-binding</keyword>
<dbReference type="InterPro" id="IPR023214">
    <property type="entry name" value="HAD_sf"/>
</dbReference>
<sequence>MKEESVKLNITGMTCSACSSRIERKLSKQKGISEVAINLSTAKGRVAYDRDILNEGDIIRLIEDIGFGASKEAGDTAEAEKQTKIILILSVIFTLPMSLAMFDHVFELNMFPLIFMNKWVQFVLASFVQFVGGWRFYKGAYANLKHGSTNMDVLVAMGTTTAYLYSVVSMFFDGHLYFEASAMLITLVLLGKYLESIAKSRTADALRSLMELGAKTAVVIHDGKEAEVGVESVMIGETLVIKPGTKIPLDGEIISGSSYIDESMVTGESLPVLKESGAEVTGGTVNGGGTLLVRVTRVGADTLLSRIIRMVEDAQAIKAPIQRMADVISSYFVPLVIIFALMAFTLWFFILGAGFTKAIIIFTSVIVISCPCALGLATPTSVMTATGRAASFGVLFKGGEHLEKLSHADTLVLDKTGTVTEGKPAVRETETSPGFSRDDMLKFAAAAEKLSEHPLAKAVIEAAAELELPQAENAVTDAGKGIKATVSGRTVAVGSRRLTDADFSSLDKRAEELEALGRTLVYVAVDGQAAGLIAVSDKIKTGAKALVEYAERLGIEVFMLTGDTQKAAEAVAHEAGIKNVIAGVLPDGKKDVIERLKSDGRSVVMVGDGINDAPSLALADVGIAMGTGTDVAIETAGVTLLKGTMKELAVALKISRSAMNNIKLSLFWALIYNILGIPLAAMGYLSPIIAGAAMSFSSVSVVLNALRLKRWNPDKYLRRVQ</sequence>
<dbReference type="Pfam" id="PF00403">
    <property type="entry name" value="HMA"/>
    <property type="match status" value="1"/>
</dbReference>
<dbReference type="GO" id="GO:0016887">
    <property type="term" value="F:ATP hydrolysis activity"/>
    <property type="evidence" value="ECO:0007669"/>
    <property type="project" value="InterPro"/>
</dbReference>
<dbReference type="OrthoDB" id="9813266at2"/>
<reference evidence="13 14" key="1">
    <citation type="submission" date="2019-01" db="EMBL/GenBank/DDBJ databases">
        <title>Geovibrio thiophilus DSM 11263, complete genome.</title>
        <authorList>
            <person name="Spring S."/>
            <person name="Bunk B."/>
            <person name="Sproer C."/>
        </authorList>
    </citation>
    <scope>NUCLEOTIDE SEQUENCE [LARGE SCALE GENOMIC DNA]</scope>
    <source>
        <strain evidence="13 14">DSM 11263</strain>
    </source>
</reference>
<dbReference type="InterPro" id="IPR008250">
    <property type="entry name" value="ATPase_P-typ_transduc_dom_A_sf"/>
</dbReference>
<dbReference type="GO" id="GO:0043682">
    <property type="term" value="F:P-type divalent copper transporter activity"/>
    <property type="evidence" value="ECO:0007669"/>
    <property type="project" value="TreeGrafter"/>
</dbReference>
<dbReference type="InterPro" id="IPR044492">
    <property type="entry name" value="P_typ_ATPase_HD_dom"/>
</dbReference>
<evidence type="ECO:0000256" key="3">
    <source>
        <dbReference type="ARBA" id="ARBA00022448"/>
    </source>
</evidence>
<dbReference type="CDD" id="cd02094">
    <property type="entry name" value="P-type_ATPase_Cu-like"/>
    <property type="match status" value="1"/>
</dbReference>
<dbReference type="InterPro" id="IPR006121">
    <property type="entry name" value="HMA_dom"/>
</dbReference>
<dbReference type="InterPro" id="IPR036163">
    <property type="entry name" value="HMA_dom_sf"/>
</dbReference>
<keyword evidence="3" id="KW-0813">Transport</keyword>
<dbReference type="KEGG" id="gtl:EP073_03100"/>
<dbReference type="SUPFAM" id="SSF81665">
    <property type="entry name" value="Calcium ATPase, transmembrane domain M"/>
    <property type="match status" value="1"/>
</dbReference>
<keyword evidence="4 11" id="KW-0812">Transmembrane</keyword>
<feature type="domain" description="HMA" evidence="12">
    <location>
        <begin position="4"/>
        <end position="70"/>
    </location>
</feature>
<dbReference type="NCBIfam" id="TIGR01512">
    <property type="entry name" value="ATPase-IB2_Cd"/>
    <property type="match status" value="1"/>
</dbReference>
<keyword evidence="13" id="KW-0378">Hydrolase</keyword>
<protein>
    <submittedName>
        <fullName evidence="13">Cadmium-translocating P-type ATPase</fullName>
        <ecNumber evidence="13">3.6.3.3</ecNumber>
    </submittedName>
</protein>
<evidence type="ECO:0000313" key="14">
    <source>
        <dbReference type="Proteomes" id="UP000287502"/>
    </source>
</evidence>
<dbReference type="InterPro" id="IPR036412">
    <property type="entry name" value="HAD-like_sf"/>
</dbReference>
<dbReference type="PRINTS" id="PR00942">
    <property type="entry name" value="CUATPASEI"/>
</dbReference>
<keyword evidence="7 11" id="KW-0067">ATP-binding</keyword>
<dbReference type="SFLD" id="SFLDS00003">
    <property type="entry name" value="Haloacid_Dehalogenase"/>
    <property type="match status" value="1"/>
</dbReference>
<evidence type="ECO:0000313" key="13">
    <source>
        <dbReference type="EMBL" id="QAR32421.1"/>
    </source>
</evidence>
<dbReference type="NCBIfam" id="TIGR01525">
    <property type="entry name" value="ATPase-IB_hvy"/>
    <property type="match status" value="1"/>
</dbReference>
<dbReference type="GO" id="GO:0005886">
    <property type="term" value="C:plasma membrane"/>
    <property type="evidence" value="ECO:0007669"/>
    <property type="project" value="UniProtKB-SubCell"/>
</dbReference>
<gene>
    <name evidence="13" type="primary">cadA</name>
    <name evidence="13" type="ORF">EP073_03100</name>
</gene>
<dbReference type="NCBIfam" id="TIGR01511">
    <property type="entry name" value="ATPase-IB1_Cu"/>
    <property type="match status" value="1"/>
</dbReference>
<dbReference type="SUPFAM" id="SSF81653">
    <property type="entry name" value="Calcium ATPase, transduction domain A"/>
    <property type="match status" value="1"/>
</dbReference>
<evidence type="ECO:0000256" key="10">
    <source>
        <dbReference type="ARBA" id="ARBA00023136"/>
    </source>
</evidence>
<dbReference type="PANTHER" id="PTHR43520:SF8">
    <property type="entry name" value="P-TYPE CU(+) TRANSPORTER"/>
    <property type="match status" value="1"/>
</dbReference>
<evidence type="ECO:0000256" key="9">
    <source>
        <dbReference type="ARBA" id="ARBA00022989"/>
    </source>
</evidence>
<evidence type="ECO:0000256" key="8">
    <source>
        <dbReference type="ARBA" id="ARBA00022967"/>
    </source>
</evidence>